<accession>A0A8S2ZC78</accession>
<evidence type="ECO:0000313" key="2">
    <source>
        <dbReference type="Proteomes" id="UP000681722"/>
    </source>
</evidence>
<sequence>MEVEKLGEFKNRG</sequence>
<organism evidence="1 2">
    <name type="scientific">Didymodactylos carnosus</name>
    <dbReference type="NCBI Taxonomy" id="1234261"/>
    <lineage>
        <taxon>Eukaryota</taxon>
        <taxon>Metazoa</taxon>
        <taxon>Spiralia</taxon>
        <taxon>Gnathifera</taxon>
        <taxon>Rotifera</taxon>
        <taxon>Eurotatoria</taxon>
        <taxon>Bdelloidea</taxon>
        <taxon>Philodinida</taxon>
        <taxon>Philodinidae</taxon>
        <taxon>Didymodactylos</taxon>
    </lineage>
</organism>
<dbReference type="EMBL" id="CAJOBC010135354">
    <property type="protein sequence ID" value="CAF4626957.1"/>
    <property type="molecule type" value="Genomic_DNA"/>
</dbReference>
<protein>
    <submittedName>
        <fullName evidence="1">Uncharacterized protein</fullName>
    </submittedName>
</protein>
<evidence type="ECO:0000313" key="1">
    <source>
        <dbReference type="EMBL" id="CAF4626957.1"/>
    </source>
</evidence>
<gene>
    <name evidence="1" type="ORF">SRO942_LOCUS49720</name>
</gene>
<proteinExistence type="predicted"/>
<dbReference type="Proteomes" id="UP000681722">
    <property type="component" value="Unassembled WGS sequence"/>
</dbReference>
<reference evidence="1" key="1">
    <citation type="submission" date="2021-02" db="EMBL/GenBank/DDBJ databases">
        <authorList>
            <person name="Nowell W R."/>
        </authorList>
    </citation>
    <scope>NUCLEOTIDE SEQUENCE</scope>
</reference>
<comment type="caution">
    <text evidence="1">The sequence shown here is derived from an EMBL/GenBank/DDBJ whole genome shotgun (WGS) entry which is preliminary data.</text>
</comment>
<feature type="non-terminal residue" evidence="1">
    <location>
        <position position="13"/>
    </location>
</feature>
<name>A0A8S2ZC78_9BILA</name>